<keyword evidence="3" id="KW-0472">Membrane</keyword>
<keyword evidence="1" id="KW-1188">Viral release from host cell</keyword>
<evidence type="ECO:0000313" key="6">
    <source>
        <dbReference type="Proteomes" id="UP000255277"/>
    </source>
</evidence>
<evidence type="ECO:0000256" key="1">
    <source>
        <dbReference type="ARBA" id="ARBA00022612"/>
    </source>
</evidence>
<dbReference type="Pfam" id="PF10145">
    <property type="entry name" value="PhageMin_Tail"/>
    <property type="match status" value="1"/>
</dbReference>
<organism evidence="5 6">
    <name type="scientific">Staphylococcus gallinarum</name>
    <dbReference type="NCBI Taxonomy" id="1293"/>
    <lineage>
        <taxon>Bacteria</taxon>
        <taxon>Bacillati</taxon>
        <taxon>Bacillota</taxon>
        <taxon>Bacilli</taxon>
        <taxon>Bacillales</taxon>
        <taxon>Staphylococcaceae</taxon>
        <taxon>Staphylococcus</taxon>
    </lineage>
</organism>
<reference evidence="5 6" key="1">
    <citation type="submission" date="2018-06" db="EMBL/GenBank/DDBJ databases">
        <authorList>
            <consortium name="Pathogen Informatics"/>
            <person name="Doyle S."/>
        </authorList>
    </citation>
    <scope>NUCLEOTIDE SEQUENCE [LARGE SCALE GENOMIC DNA]</scope>
    <source>
        <strain evidence="5 6">NCTC12195</strain>
    </source>
</reference>
<evidence type="ECO:0000259" key="4">
    <source>
        <dbReference type="Pfam" id="PF10145"/>
    </source>
</evidence>
<feature type="transmembrane region" description="Helical" evidence="3">
    <location>
        <begin position="359"/>
        <end position="378"/>
    </location>
</feature>
<feature type="transmembrane region" description="Helical" evidence="3">
    <location>
        <begin position="260"/>
        <end position="283"/>
    </location>
</feature>
<gene>
    <name evidence="5" type="ORF">NCTC12195_01580</name>
</gene>
<dbReference type="PANTHER" id="PTHR37813">
    <property type="entry name" value="FELS-2 PROPHAGE PROTEIN"/>
    <property type="match status" value="1"/>
</dbReference>
<feature type="coiled-coil region" evidence="2">
    <location>
        <begin position="511"/>
        <end position="571"/>
    </location>
</feature>
<evidence type="ECO:0000256" key="3">
    <source>
        <dbReference type="SAM" id="Phobius"/>
    </source>
</evidence>
<keyword evidence="3" id="KW-0812">Transmembrane</keyword>
<name>A0A380FEF7_STAGA</name>
<dbReference type="PANTHER" id="PTHR37813:SF1">
    <property type="entry name" value="FELS-2 PROPHAGE PROTEIN"/>
    <property type="match status" value="1"/>
</dbReference>
<dbReference type="AlphaFoldDB" id="A0A380FEF7"/>
<sequence length="1161" mass="124649">MAAMPGVISAAEASGADMAETATVMASSINSFNLKAKDSSHVADVLAVAANDSAADVKYMGEALKYAGTPAHSLGVSLEDTSAAIEVMSNAGLEGSQAGTVLRASFIRLANPTGKAAALMKEMGIHLTDNKGKFVGMGDLIGQFKMRLQGMNKEQKLATISQIVGTEAASGFLAMVDAGPKKIDKFSNSLKNSDGASKKAAKQMRDNLKGSIEQLKGAFETLGIQIGNDLTPAIRAGARFVTKFTEGFTKLPGWVRKSTIGLTLFAAAIGPVILAGGVLAGVISKAMHGYANLNKQMAINTAEAAINAGANKTAAGSLATSGKATKSSTGLFSNLGQVLTMTMGKYGKLGKVVLKGAKFFKAAGLPLTILTTIFGVAYEKMDWFRQGFKDMGRIVNDVGANIDFSWLPNLSKAWDNFKTDMAKGMEDGALFKGIHKAFNGIHSLASKASDKVNVLGKGVSKETKSSLGTYMKYSERSNQIFEKIRYNHGNITKKEANELISINKKMSDELIKQLEKRKNKELKNAHDVLDNSKAISSKRKQAIIAHTTDEANVRIRKVKELNMKIANLEAKATTGKLSKEETKQLQSLYEKRNKLAVKSLSKGEKEQQRILARMSANRKAMSISEASQTIKESIKARDAAKKAAKKRYDAKIDEINQMKGLSKSEKKTLLREAEDKYNKEVKTADKGHKKILKNVKRSNKNVKNEIDLSNGKVKSGFQKHWSKLKDDSKKAWDKMGKNAQHFGKTMSGAGKWFKGLPKAVGKHFGKAYGSVKDYTGKISKKTKDKFSEAADKAGKHSKGLAKSTGKWFGKAYGSVKEHAGNILNKTKTKYSDAADKANKHSKSLSKNTGKWFGKAYSSVKEHAGNILNKTKDKYSDAADKAGKHSKSLAKSTGKWFGKAYASVKEHTGNMRDKAKSAFGDMASKAWDKAKSIYKGFTDWLGRTLNWIKNIGKDFGKAASDLGKTVANKAVDGLNGMIGGINKISKAITDKNLIKPIPKLSTGTYNGSSLATDSEGGLKQPTLAVVNDRGSGNAPGGGVQEVIHRADGTLHAPQGPDVVVPLGVGDSVINARDTKKMQNMGVLPRFASGTKKKKGLLEKVSDNVKGALGKAKDMASEVGHTASDGVEKLKDVGEKGASWLGEALGDVMDWIDKPKELVNKVF</sequence>
<keyword evidence="2" id="KW-0175">Coiled coil</keyword>
<feature type="domain" description="Phage tail tape measure protein" evidence="4">
    <location>
        <begin position="1"/>
        <end position="165"/>
    </location>
</feature>
<dbReference type="Proteomes" id="UP000255277">
    <property type="component" value="Unassembled WGS sequence"/>
</dbReference>
<keyword evidence="3" id="KW-1133">Transmembrane helix</keyword>
<accession>A0A380FEF7</accession>
<dbReference type="STRING" id="1293.SH09_10965"/>
<dbReference type="EMBL" id="UHDK01000001">
    <property type="protein sequence ID" value="SUM32140.1"/>
    <property type="molecule type" value="Genomic_DNA"/>
</dbReference>
<proteinExistence type="predicted"/>
<evidence type="ECO:0000256" key="2">
    <source>
        <dbReference type="SAM" id="Coils"/>
    </source>
</evidence>
<dbReference type="NCBIfam" id="TIGR01760">
    <property type="entry name" value="tape_meas_TP901"/>
    <property type="match status" value="1"/>
</dbReference>
<dbReference type="InterPro" id="IPR010090">
    <property type="entry name" value="Phage_tape_meas"/>
</dbReference>
<protein>
    <submittedName>
        <fullName evidence="5">TP901 family prophage L54a</fullName>
    </submittedName>
</protein>
<evidence type="ECO:0000313" key="5">
    <source>
        <dbReference type="EMBL" id="SUM32140.1"/>
    </source>
</evidence>